<name>A0A1P8UTD7_9RHOB</name>
<gene>
    <name evidence="2" type="ORF">Ga0080574_TMP2350</name>
</gene>
<evidence type="ECO:0000313" key="3">
    <source>
        <dbReference type="Proteomes" id="UP000187059"/>
    </source>
</evidence>
<sequence>MREGETGEIQAHAPGLPALHWPQRESGSTFRKMKDKARA</sequence>
<dbReference type="STRING" id="1250539.Ga0080574_TMP2350"/>
<organism evidence="2 3">
    <name type="scientific">Salipiger abyssi</name>
    <dbReference type="NCBI Taxonomy" id="1250539"/>
    <lineage>
        <taxon>Bacteria</taxon>
        <taxon>Pseudomonadati</taxon>
        <taxon>Pseudomonadota</taxon>
        <taxon>Alphaproteobacteria</taxon>
        <taxon>Rhodobacterales</taxon>
        <taxon>Roseobacteraceae</taxon>
        <taxon>Salipiger</taxon>
    </lineage>
</organism>
<proteinExistence type="predicted"/>
<keyword evidence="3" id="KW-1185">Reference proteome</keyword>
<reference evidence="2 3" key="1">
    <citation type="submission" date="2016-04" db="EMBL/GenBank/DDBJ databases">
        <title>Deep-sea bacteria in the southern Pacific.</title>
        <authorList>
            <person name="Tang K."/>
        </authorList>
    </citation>
    <scope>NUCLEOTIDE SEQUENCE [LARGE SCALE GENOMIC DNA]</scope>
    <source>
        <strain evidence="2 3">JLT2014</strain>
    </source>
</reference>
<accession>A0A1P8UTD7</accession>
<evidence type="ECO:0000313" key="2">
    <source>
        <dbReference type="EMBL" id="APZ52684.1"/>
    </source>
</evidence>
<dbReference type="EMBL" id="CP015093">
    <property type="protein sequence ID" value="APZ52684.1"/>
    <property type="molecule type" value="Genomic_DNA"/>
</dbReference>
<dbReference type="AlphaFoldDB" id="A0A1P8UTD7"/>
<dbReference type="Proteomes" id="UP000187059">
    <property type="component" value="Chromosome"/>
</dbReference>
<evidence type="ECO:0000256" key="1">
    <source>
        <dbReference type="SAM" id="MobiDB-lite"/>
    </source>
</evidence>
<dbReference type="KEGG" id="paby:Ga0080574_TMP2350"/>
<protein>
    <submittedName>
        <fullName evidence="2">Uncharacterized protein</fullName>
    </submittedName>
</protein>
<feature type="region of interest" description="Disordered" evidence="1">
    <location>
        <begin position="1"/>
        <end position="39"/>
    </location>
</feature>